<organism evidence="10 11">
    <name type="scientific">Orbilia blumenaviensis</name>
    <dbReference type="NCBI Taxonomy" id="1796055"/>
    <lineage>
        <taxon>Eukaryota</taxon>
        <taxon>Fungi</taxon>
        <taxon>Dikarya</taxon>
        <taxon>Ascomycota</taxon>
        <taxon>Pezizomycotina</taxon>
        <taxon>Orbiliomycetes</taxon>
        <taxon>Orbiliales</taxon>
        <taxon>Orbiliaceae</taxon>
        <taxon>Orbilia</taxon>
    </lineage>
</organism>
<feature type="transmembrane region" description="Helical" evidence="8">
    <location>
        <begin position="493"/>
        <end position="511"/>
    </location>
</feature>
<dbReference type="Proteomes" id="UP001373714">
    <property type="component" value="Unassembled WGS sequence"/>
</dbReference>
<evidence type="ECO:0000256" key="5">
    <source>
        <dbReference type="ARBA" id="ARBA00022989"/>
    </source>
</evidence>
<evidence type="ECO:0000313" key="10">
    <source>
        <dbReference type="EMBL" id="KAK6349056.1"/>
    </source>
</evidence>
<gene>
    <name evidence="10" type="ORF">TWF730_009816</name>
</gene>
<dbReference type="AlphaFoldDB" id="A0AAV9UWC9"/>
<feature type="transmembrane region" description="Helical" evidence="8">
    <location>
        <begin position="320"/>
        <end position="338"/>
    </location>
</feature>
<keyword evidence="5 8" id="KW-1133">Transmembrane helix</keyword>
<feature type="compositionally biased region" description="Polar residues" evidence="7">
    <location>
        <begin position="39"/>
        <end position="49"/>
    </location>
</feature>
<dbReference type="PANTHER" id="PTHR43341">
    <property type="entry name" value="AMINO ACID PERMEASE"/>
    <property type="match status" value="1"/>
</dbReference>
<evidence type="ECO:0000256" key="3">
    <source>
        <dbReference type="ARBA" id="ARBA00022692"/>
    </source>
</evidence>
<evidence type="ECO:0000313" key="11">
    <source>
        <dbReference type="Proteomes" id="UP001373714"/>
    </source>
</evidence>
<feature type="transmembrane region" description="Helical" evidence="8">
    <location>
        <begin position="523"/>
        <end position="543"/>
    </location>
</feature>
<proteinExistence type="predicted"/>
<feature type="compositionally biased region" description="Polar residues" evidence="7">
    <location>
        <begin position="626"/>
        <end position="639"/>
    </location>
</feature>
<evidence type="ECO:0000256" key="2">
    <source>
        <dbReference type="ARBA" id="ARBA00022448"/>
    </source>
</evidence>
<dbReference type="Gene3D" id="1.20.1740.10">
    <property type="entry name" value="Amino acid/polyamine transporter I"/>
    <property type="match status" value="1"/>
</dbReference>
<keyword evidence="4" id="KW-0029">Amino-acid transport</keyword>
<dbReference type="Pfam" id="PF00324">
    <property type="entry name" value="AA_permease"/>
    <property type="match status" value="1"/>
</dbReference>
<evidence type="ECO:0000256" key="4">
    <source>
        <dbReference type="ARBA" id="ARBA00022970"/>
    </source>
</evidence>
<sequence length="659" mass="73274">MAYEKDLAVNSQSNNDISSFTFPARSEGDLSSKGEALSDLQSSHSNVVGTTEAADGSPRWKKCLPSFLGISGPTENDNETQAKKAKPFNFRHHQMLNLTSGIGMGLFVTSGRQLAIGGPGSLLINNVLMTIVLYFVSCTMCEMSMRYPVSGSFIRYATRFIHPAHGFALGYIYFCAYMFTFGAESNAIAYTVRYWLPEVQFWVVALFFLAIILAIHASPPHIFAEVEFFIGSFRVISVTFFIIWTIFMLCGFKKGDLHETPKFGQYYRTPGAFNMGIKGLVNAAILAAFSNGGVEIGAVASGDVHKPRFSIPRTLNTYRFRMGLFYISSLFCITLLLSSDDPALQESDVILSPFVHALRIYGYPGLSHIFNVNIMLSVLSVANCCMYVCGQMLSVMAEDGNAPRWFMQKNRQGKPARAIAFSYVCGIVVVMISAFSSEAFEWLASNTGMVFFIVWISILGAHLMYRRAVAVQGNPDEKTPFLYTMRWPLPKDAIGSGILWFLLGGQIYVAIAPLHGSGSAKSFFNAATPIPAWFVLVTIFLIWRRQTRFVKASEVDLHTHLPKEDPKETAYIHQYRKLPRWRRALTYIPFVSIPINEKETVEVVMTPQQRQPSFGSLSSLGPVRPSSETPQVDSMTALQMGSGKPSFSDDSGDRPRPKH</sequence>
<keyword evidence="2" id="KW-0813">Transport</keyword>
<keyword evidence="3 8" id="KW-0812">Transmembrane</keyword>
<feature type="region of interest" description="Disordered" evidence="7">
    <location>
        <begin position="1"/>
        <end position="54"/>
    </location>
</feature>
<reference evidence="10 11" key="1">
    <citation type="submission" date="2019-10" db="EMBL/GenBank/DDBJ databases">
        <authorList>
            <person name="Palmer J.M."/>
        </authorList>
    </citation>
    <scope>NUCLEOTIDE SEQUENCE [LARGE SCALE GENOMIC DNA]</scope>
    <source>
        <strain evidence="10 11">TWF730</strain>
    </source>
</reference>
<feature type="transmembrane region" description="Helical" evidence="8">
    <location>
        <begin position="122"/>
        <end position="140"/>
    </location>
</feature>
<name>A0AAV9UWC9_9PEZI</name>
<feature type="transmembrane region" description="Helical" evidence="8">
    <location>
        <begin position="160"/>
        <end position="179"/>
    </location>
</feature>
<protein>
    <recommendedName>
        <fullName evidence="9">Amino acid permease/ SLC12A domain-containing protein</fullName>
    </recommendedName>
</protein>
<dbReference type="EMBL" id="JAVHNS010000007">
    <property type="protein sequence ID" value="KAK6349056.1"/>
    <property type="molecule type" value="Genomic_DNA"/>
</dbReference>
<feature type="transmembrane region" description="Helical" evidence="8">
    <location>
        <begin position="228"/>
        <end position="247"/>
    </location>
</feature>
<dbReference type="InterPro" id="IPR050524">
    <property type="entry name" value="APC_YAT"/>
</dbReference>
<feature type="transmembrane region" description="Helical" evidence="8">
    <location>
        <begin position="442"/>
        <end position="465"/>
    </location>
</feature>
<keyword evidence="11" id="KW-1185">Reference proteome</keyword>
<evidence type="ECO:0000256" key="1">
    <source>
        <dbReference type="ARBA" id="ARBA00004141"/>
    </source>
</evidence>
<feature type="region of interest" description="Disordered" evidence="7">
    <location>
        <begin position="612"/>
        <end position="659"/>
    </location>
</feature>
<accession>A0AAV9UWC9</accession>
<feature type="compositionally biased region" description="Polar residues" evidence="7">
    <location>
        <begin position="9"/>
        <end position="21"/>
    </location>
</feature>
<evidence type="ECO:0000259" key="9">
    <source>
        <dbReference type="Pfam" id="PF00324"/>
    </source>
</evidence>
<evidence type="ECO:0000256" key="6">
    <source>
        <dbReference type="ARBA" id="ARBA00023136"/>
    </source>
</evidence>
<feature type="transmembrane region" description="Helical" evidence="8">
    <location>
        <begin position="280"/>
        <end position="300"/>
    </location>
</feature>
<feature type="transmembrane region" description="Helical" evidence="8">
    <location>
        <begin position="199"/>
        <end position="216"/>
    </location>
</feature>
<dbReference type="GO" id="GO:0016020">
    <property type="term" value="C:membrane"/>
    <property type="evidence" value="ECO:0007669"/>
    <property type="project" value="UniProtKB-SubCell"/>
</dbReference>
<keyword evidence="6 8" id="KW-0472">Membrane</keyword>
<comment type="subcellular location">
    <subcellularLocation>
        <location evidence="1">Membrane</location>
        <topology evidence="1">Multi-pass membrane protein</topology>
    </subcellularLocation>
</comment>
<evidence type="ECO:0000256" key="8">
    <source>
        <dbReference type="SAM" id="Phobius"/>
    </source>
</evidence>
<evidence type="ECO:0000256" key="7">
    <source>
        <dbReference type="SAM" id="MobiDB-lite"/>
    </source>
</evidence>
<dbReference type="PANTHER" id="PTHR43341:SF1">
    <property type="entry name" value="GENERAL AMINO-ACID PERMEASE GAP1"/>
    <property type="match status" value="1"/>
</dbReference>
<feature type="transmembrane region" description="Helical" evidence="8">
    <location>
        <begin position="418"/>
        <end position="436"/>
    </location>
</feature>
<dbReference type="InterPro" id="IPR004841">
    <property type="entry name" value="AA-permease/SLC12A_dom"/>
</dbReference>
<dbReference type="GO" id="GO:0015171">
    <property type="term" value="F:amino acid transmembrane transporter activity"/>
    <property type="evidence" value="ECO:0007669"/>
    <property type="project" value="TreeGrafter"/>
</dbReference>
<comment type="caution">
    <text evidence="10">The sequence shown here is derived from an EMBL/GenBank/DDBJ whole genome shotgun (WGS) entry which is preliminary data.</text>
</comment>
<feature type="domain" description="Amino acid permease/ SLC12A" evidence="9">
    <location>
        <begin position="92"/>
        <end position="548"/>
    </location>
</feature>